<dbReference type="Proteomes" id="UP000198949">
    <property type="component" value="Unassembled WGS sequence"/>
</dbReference>
<keyword evidence="2" id="KW-1185">Reference proteome</keyword>
<dbReference type="AlphaFoldDB" id="A0A1G7CIF5"/>
<accession>A0A1G7CIF5</accession>
<name>A0A1G7CIF5_9ACTN</name>
<organism evidence="1 2">
    <name type="scientific">Glycomyces harbinensis</name>
    <dbReference type="NCBI Taxonomy" id="58114"/>
    <lineage>
        <taxon>Bacteria</taxon>
        <taxon>Bacillati</taxon>
        <taxon>Actinomycetota</taxon>
        <taxon>Actinomycetes</taxon>
        <taxon>Glycomycetales</taxon>
        <taxon>Glycomycetaceae</taxon>
        <taxon>Glycomyces</taxon>
    </lineage>
</organism>
<reference evidence="2" key="1">
    <citation type="submission" date="2016-10" db="EMBL/GenBank/DDBJ databases">
        <authorList>
            <person name="Varghese N."/>
            <person name="Submissions S."/>
        </authorList>
    </citation>
    <scope>NUCLEOTIDE SEQUENCE [LARGE SCALE GENOMIC DNA]</scope>
    <source>
        <strain evidence="2">CGMCC 4.3516</strain>
    </source>
</reference>
<proteinExistence type="predicted"/>
<evidence type="ECO:0000313" key="1">
    <source>
        <dbReference type="EMBL" id="SDE39117.1"/>
    </source>
</evidence>
<dbReference type="EMBL" id="FNAD01000020">
    <property type="protein sequence ID" value="SDE39117.1"/>
    <property type="molecule type" value="Genomic_DNA"/>
</dbReference>
<dbReference type="STRING" id="58114.SAMN05216270_1202"/>
<evidence type="ECO:0000313" key="2">
    <source>
        <dbReference type="Proteomes" id="UP000198949"/>
    </source>
</evidence>
<protein>
    <submittedName>
        <fullName evidence="1">Uncharacterized protein</fullName>
    </submittedName>
</protein>
<gene>
    <name evidence="1" type="ORF">SAMN05216270_1202</name>
</gene>
<sequence length="455" mass="50016">MNWAWLRALGLQAAPYEIAAHPLGRRSRQVLSEDYYAKRRRRIRIRPWTRSVRLGSAGPDVETRRPRGSGLLILESDFLGPITEHEDTRPFTPVVLIDGEPAATGFGRGLIALEPGDHLVQIQAGASAGYFPVSMRPNGYVWLSSFVPQRLDATLRGADFLRQFPMAPTQAVPRRLSHLIDMPVSTAAFFLGAFAGIAATTALDLSTWIAAAGMGIFATASALAAQQLTFLAHRAAVARAERRLARPLPPAIHAPQPFPGGSWRLIDPQDRAVPQGSEGMAVLRLCLTFDQTPHRQEPHLPNTAPIDMTARIGEEYPRRLRPSIFGPKLQDEKRDARRAAKRRRQFGEAYPPEARPWVDAPLVAVDGEPVPAVWGINEYRLSPGEHQITVVVPPPPEVLTGDATEIALDDANGEYSADLRTDRPAVLNGMARIEMTPAESGWELSRYSASFTLEP</sequence>